<protein>
    <submittedName>
        <fullName evidence="1">Uncharacterized protein</fullName>
    </submittedName>
</protein>
<keyword evidence="2" id="KW-1185">Reference proteome</keyword>
<sequence>MSGNSTSVVGSDVARPKYNGPETALVTFYWQFAILPLRPVEETFSLDNHPSLWKDLSKSETADSVHDCIRKIGEERNGAAKLLLAIFWSHVSRLKNVAPLFWSEVRKEASQQLSKFHGQPEQYVGLVENVVCKNKGLLGGLVSNEGQKYFKVDRYGNLTWLSDALGLEMSRIVIGELPILELTLI</sequence>
<proteinExistence type="predicted"/>
<dbReference type="EMBL" id="KZ613754">
    <property type="protein sequence ID" value="PMD64448.1"/>
    <property type="molecule type" value="Genomic_DNA"/>
</dbReference>
<reference evidence="1 2" key="1">
    <citation type="submission" date="2016-04" db="EMBL/GenBank/DDBJ databases">
        <title>A degradative enzymes factory behind the ericoid mycorrhizal symbiosis.</title>
        <authorList>
            <consortium name="DOE Joint Genome Institute"/>
            <person name="Martino E."/>
            <person name="Morin E."/>
            <person name="Grelet G."/>
            <person name="Kuo A."/>
            <person name="Kohler A."/>
            <person name="Daghino S."/>
            <person name="Barry K."/>
            <person name="Choi C."/>
            <person name="Cichocki N."/>
            <person name="Clum A."/>
            <person name="Copeland A."/>
            <person name="Hainaut M."/>
            <person name="Haridas S."/>
            <person name="Labutti K."/>
            <person name="Lindquist E."/>
            <person name="Lipzen A."/>
            <person name="Khouja H.-R."/>
            <person name="Murat C."/>
            <person name="Ohm R."/>
            <person name="Olson A."/>
            <person name="Spatafora J."/>
            <person name="Veneault-Fourrey C."/>
            <person name="Henrissat B."/>
            <person name="Grigoriev I."/>
            <person name="Martin F."/>
            <person name="Perotto S."/>
        </authorList>
    </citation>
    <scope>NUCLEOTIDE SEQUENCE [LARGE SCALE GENOMIC DNA]</scope>
    <source>
        <strain evidence="1 2">E</strain>
    </source>
</reference>
<dbReference type="RefSeq" id="XP_024741352.1">
    <property type="nucleotide sequence ID" value="XM_024882582.1"/>
</dbReference>
<dbReference type="GeneID" id="36590659"/>
<dbReference type="AlphaFoldDB" id="A0A2J6TNB8"/>
<dbReference type="InParanoid" id="A0A2J6TNB8"/>
<gene>
    <name evidence="1" type="ORF">K444DRAFT_625902</name>
</gene>
<evidence type="ECO:0000313" key="2">
    <source>
        <dbReference type="Proteomes" id="UP000235371"/>
    </source>
</evidence>
<name>A0A2J6TNB8_9HELO</name>
<accession>A0A2J6TNB8</accession>
<dbReference type="OrthoDB" id="3524145at2759"/>
<evidence type="ECO:0000313" key="1">
    <source>
        <dbReference type="EMBL" id="PMD64448.1"/>
    </source>
</evidence>
<organism evidence="1 2">
    <name type="scientific">Hyaloscypha bicolor E</name>
    <dbReference type="NCBI Taxonomy" id="1095630"/>
    <lineage>
        <taxon>Eukaryota</taxon>
        <taxon>Fungi</taxon>
        <taxon>Dikarya</taxon>
        <taxon>Ascomycota</taxon>
        <taxon>Pezizomycotina</taxon>
        <taxon>Leotiomycetes</taxon>
        <taxon>Helotiales</taxon>
        <taxon>Hyaloscyphaceae</taxon>
        <taxon>Hyaloscypha</taxon>
        <taxon>Hyaloscypha bicolor</taxon>
    </lineage>
</organism>
<dbReference type="Proteomes" id="UP000235371">
    <property type="component" value="Unassembled WGS sequence"/>
</dbReference>